<sequence length="574" mass="59305">MTVAELLEGLDDADAARGDALDALQVDAGTLIDTLDHAVGLAQTAAARGCAAVSTTLDADPGALRDVVAGFRSDAARCASAADSVSAVSSVALPAGLVGATGTAVGETIAATLTSLRQEAEGQELVAQHLSTYADALDELTQAQTAAQGRAEGGRSTLAGIHVPDFGAVHGIFGWDSPFHDDFDTAREIARSALDALREVSSAVSDYRTALVALQDMVGPTEVGLGDANGYARVGGVIAGGAPLPAGFTPLDLMTSHYSSSPDQPDASILSDAEWAHFTERWNSLTDKEREELLAAMSGTADGRVPALVMSALATGAPLAAVLALASRLKALAATPEGREVISEVAGLDLADAAGAAEPGVPGSHNVLDVGGEEYDQEGPTCASTDLLLLASQTDPFLALVIATGEPVDGYWPEVLENVEPADLQGLTPAERFRLLQVEARNYINQDFPDSQWSLGDDPRDEPGSMRSGTETVTGTTRTDPGPESMADMTRTVDAGQPVAISVTVGDRSDPDGGGGHQLLVVGHENGSYQVYEPNTGVWTVSAADMEAGVLPPEVVESIFGTDRFFVHEGYYLP</sequence>
<name>A0ABR8YZF0_9MICO</name>
<dbReference type="Proteomes" id="UP000661894">
    <property type="component" value="Unassembled WGS sequence"/>
</dbReference>
<comment type="caution">
    <text evidence="2">The sequence shown here is derived from an EMBL/GenBank/DDBJ whole genome shotgun (WGS) entry which is preliminary data.</text>
</comment>
<evidence type="ECO:0008006" key="4">
    <source>
        <dbReference type="Google" id="ProtNLM"/>
    </source>
</evidence>
<evidence type="ECO:0000256" key="1">
    <source>
        <dbReference type="SAM" id="MobiDB-lite"/>
    </source>
</evidence>
<feature type="compositionally biased region" description="Low complexity" evidence="1">
    <location>
        <begin position="470"/>
        <end position="479"/>
    </location>
</feature>
<evidence type="ECO:0000313" key="3">
    <source>
        <dbReference type="Proteomes" id="UP000661894"/>
    </source>
</evidence>
<protein>
    <recommendedName>
        <fullName evidence="4">WXG100 family type VII secretion target</fullName>
    </recommendedName>
</protein>
<keyword evidence="3" id="KW-1185">Reference proteome</keyword>
<organism evidence="2 3">
    <name type="scientific">Oceanitalea stevensii</name>
    <dbReference type="NCBI Taxonomy" id="2763072"/>
    <lineage>
        <taxon>Bacteria</taxon>
        <taxon>Bacillati</taxon>
        <taxon>Actinomycetota</taxon>
        <taxon>Actinomycetes</taxon>
        <taxon>Micrococcales</taxon>
        <taxon>Bogoriellaceae</taxon>
        <taxon>Georgenia</taxon>
    </lineage>
</organism>
<proteinExistence type="predicted"/>
<dbReference type="EMBL" id="JACSPO010000001">
    <property type="protein sequence ID" value="MBD8061430.1"/>
    <property type="molecule type" value="Genomic_DNA"/>
</dbReference>
<dbReference type="RefSeq" id="WP_251838543.1">
    <property type="nucleotide sequence ID" value="NZ_JACSPO010000001.1"/>
</dbReference>
<feature type="region of interest" description="Disordered" evidence="1">
    <location>
        <begin position="448"/>
        <end position="488"/>
    </location>
</feature>
<accession>A0ABR8YZF0</accession>
<evidence type="ECO:0000313" key="2">
    <source>
        <dbReference type="EMBL" id="MBD8061430.1"/>
    </source>
</evidence>
<gene>
    <name evidence="2" type="ORF">H9624_03720</name>
</gene>
<reference evidence="2 3" key="1">
    <citation type="submission" date="2020-08" db="EMBL/GenBank/DDBJ databases">
        <title>A Genomic Blueprint of the Chicken Gut Microbiome.</title>
        <authorList>
            <person name="Gilroy R."/>
            <person name="Ravi A."/>
            <person name="Getino M."/>
            <person name="Pursley I."/>
            <person name="Horton D.L."/>
            <person name="Alikhan N.-F."/>
            <person name="Baker D."/>
            <person name="Gharbi K."/>
            <person name="Hall N."/>
            <person name="Watson M."/>
            <person name="Adriaenssens E.M."/>
            <person name="Foster-Nyarko E."/>
            <person name="Jarju S."/>
            <person name="Secka A."/>
            <person name="Antonio M."/>
            <person name="Oren A."/>
            <person name="Chaudhuri R."/>
            <person name="La Ragione R.M."/>
            <person name="Hildebrand F."/>
            <person name="Pallen M.J."/>
        </authorList>
    </citation>
    <scope>NUCLEOTIDE SEQUENCE [LARGE SCALE GENOMIC DNA]</scope>
    <source>
        <strain evidence="2 3">Sa1BUA1</strain>
    </source>
</reference>